<dbReference type="Gene3D" id="3.40.50.880">
    <property type="match status" value="1"/>
</dbReference>
<dbReference type="PANTHER" id="PTHR10224:SF12">
    <property type="entry name" value="GLYOXALASE ELBB"/>
    <property type="match status" value="1"/>
</dbReference>
<protein>
    <submittedName>
        <fullName evidence="2">Isoprenoid biosynthesis protein ElbB</fullName>
    </submittedName>
</protein>
<dbReference type="RefSeq" id="WP_106078315.1">
    <property type="nucleotide sequence ID" value="NZ_MTBD01000124.1"/>
</dbReference>
<dbReference type="InterPro" id="IPR002818">
    <property type="entry name" value="DJ-1/PfpI"/>
</dbReference>
<dbReference type="PANTHER" id="PTHR10224">
    <property type="entry name" value="ES1 PROTEIN HOMOLOG, MITOCHONDRIAL"/>
    <property type="match status" value="1"/>
</dbReference>
<gene>
    <name evidence="2" type="ORF">BUE93_22180</name>
</gene>
<feature type="domain" description="DJ-1/PfpI" evidence="1">
    <location>
        <begin position="15"/>
        <end position="143"/>
    </location>
</feature>
<dbReference type="InterPro" id="IPR026041">
    <property type="entry name" value="ElbB"/>
</dbReference>
<reference evidence="2 3" key="1">
    <citation type="submission" date="2017-01" db="EMBL/GenBank/DDBJ databases">
        <title>New insights into the genetic diversity of Chromobacterium isolated from tropical freshwater lake.</title>
        <authorList>
            <person name="Santos A.B."/>
            <person name="Nascimento A.M."/>
            <person name="Da Silva P.C."/>
        </authorList>
    </citation>
    <scope>NUCLEOTIDE SEQUENCE [LARGE SCALE GENOMIC DNA]</scope>
    <source>
        <strain evidence="2 3">56AF</strain>
    </source>
</reference>
<dbReference type="AlphaFoldDB" id="A0A2S9WYG8"/>
<comment type="caution">
    <text evidence="2">The sequence shown here is derived from an EMBL/GenBank/DDBJ whole genome shotgun (WGS) entry which is preliminary data.</text>
</comment>
<dbReference type="NCBIfam" id="NF008747">
    <property type="entry name" value="PRK11780.1"/>
    <property type="match status" value="1"/>
</dbReference>
<organism evidence="2 3">
    <name type="scientific">Chromobacterium amazonense</name>
    <dbReference type="NCBI Taxonomy" id="1382803"/>
    <lineage>
        <taxon>Bacteria</taxon>
        <taxon>Pseudomonadati</taxon>
        <taxon>Pseudomonadota</taxon>
        <taxon>Betaproteobacteria</taxon>
        <taxon>Neisseriales</taxon>
        <taxon>Chromobacteriaceae</taxon>
        <taxon>Chromobacterium</taxon>
    </lineage>
</organism>
<dbReference type="EMBL" id="MTBD01000124">
    <property type="protein sequence ID" value="PRP68511.1"/>
    <property type="molecule type" value="Genomic_DNA"/>
</dbReference>
<dbReference type="Pfam" id="PF01965">
    <property type="entry name" value="DJ-1_PfpI"/>
    <property type="match status" value="1"/>
</dbReference>
<dbReference type="SUPFAM" id="SSF52317">
    <property type="entry name" value="Class I glutamine amidotransferase-like"/>
    <property type="match status" value="1"/>
</dbReference>
<evidence type="ECO:0000313" key="2">
    <source>
        <dbReference type="EMBL" id="PRP68511.1"/>
    </source>
</evidence>
<dbReference type="OrthoDB" id="5605062at2"/>
<proteinExistence type="predicted"/>
<accession>A0A2S9WYG8</accession>
<evidence type="ECO:0000313" key="3">
    <source>
        <dbReference type="Proteomes" id="UP000239469"/>
    </source>
</evidence>
<dbReference type="Proteomes" id="UP000239469">
    <property type="component" value="Unassembled WGS sequence"/>
</dbReference>
<dbReference type="InterPro" id="IPR029062">
    <property type="entry name" value="Class_I_gatase-like"/>
</dbReference>
<dbReference type="PIRSF" id="PIRSF006320">
    <property type="entry name" value="Elb2"/>
    <property type="match status" value="1"/>
</dbReference>
<evidence type="ECO:0000259" key="1">
    <source>
        <dbReference type="Pfam" id="PF01965"/>
    </source>
</evidence>
<name>A0A2S9WYG8_9NEIS</name>
<sequence length="216" mass="23471">MAKVAVILSGCGVYDGSEINEVVISLLALEENGIEYKCFAPKIDQFHVVNHISGDVIEQRRNVLIESARIVRGNISDIEEINISEFDGIFIPGGFGVAKNLSNFASAGDSFEVNSLVSDTIKQFYQREKVIVALCISPVVIAKLIGNGVNLTIGTDLATANVINKVGGEHVKCNVEDICYDTNHKVLTTPCYMLGNNLVEIKNGIYKLVAKLKNIL</sequence>